<evidence type="ECO:0000313" key="3">
    <source>
        <dbReference type="Proteomes" id="UP000010878"/>
    </source>
</evidence>
<gene>
    <name evidence="2" type="ORF">Natoc_3018</name>
</gene>
<dbReference type="OrthoDB" id="193395at2157"/>
<dbReference type="InterPro" id="IPR050194">
    <property type="entry name" value="Glycosyltransferase_grp1"/>
</dbReference>
<name>L0K0E2_9EURY</name>
<dbReference type="RefSeq" id="WP_015322206.1">
    <property type="nucleotide sequence ID" value="NC_019974.1"/>
</dbReference>
<evidence type="ECO:0000259" key="1">
    <source>
        <dbReference type="Pfam" id="PF13439"/>
    </source>
</evidence>
<dbReference type="GO" id="GO:0016757">
    <property type="term" value="F:glycosyltransferase activity"/>
    <property type="evidence" value="ECO:0007669"/>
    <property type="project" value="TreeGrafter"/>
</dbReference>
<dbReference type="Pfam" id="PF13439">
    <property type="entry name" value="Glyco_transf_4"/>
    <property type="match status" value="1"/>
</dbReference>
<evidence type="ECO:0000313" key="2">
    <source>
        <dbReference type="EMBL" id="AGB38767.1"/>
    </source>
</evidence>
<dbReference type="Proteomes" id="UP000010878">
    <property type="component" value="Chromosome"/>
</dbReference>
<keyword evidence="2" id="KW-0808">Transferase</keyword>
<organism evidence="2 3">
    <name type="scientific">Natronococcus occultus SP4</name>
    <dbReference type="NCBI Taxonomy" id="694430"/>
    <lineage>
        <taxon>Archaea</taxon>
        <taxon>Methanobacteriati</taxon>
        <taxon>Methanobacteriota</taxon>
        <taxon>Stenosarchaea group</taxon>
        <taxon>Halobacteria</taxon>
        <taxon>Halobacteriales</taxon>
        <taxon>Natrialbaceae</taxon>
        <taxon>Natronococcus</taxon>
    </lineage>
</organism>
<dbReference type="PANTHER" id="PTHR45947">
    <property type="entry name" value="SULFOQUINOVOSYL TRANSFERASE SQD2"/>
    <property type="match status" value="1"/>
</dbReference>
<protein>
    <submittedName>
        <fullName evidence="2">Glycosyltransferase</fullName>
    </submittedName>
</protein>
<dbReference type="HOGENOM" id="CLU_066829_0_0_2"/>
<proteinExistence type="predicted"/>
<dbReference type="Pfam" id="PF13692">
    <property type="entry name" value="Glyco_trans_1_4"/>
    <property type="match status" value="1"/>
</dbReference>
<dbReference type="CDD" id="cd03801">
    <property type="entry name" value="GT4_PimA-like"/>
    <property type="match status" value="1"/>
</dbReference>
<dbReference type="PANTHER" id="PTHR45947:SF3">
    <property type="entry name" value="SULFOQUINOVOSYL TRANSFERASE SQD2"/>
    <property type="match status" value="1"/>
</dbReference>
<reference evidence="2 3" key="1">
    <citation type="submission" date="2012-11" db="EMBL/GenBank/DDBJ databases">
        <title>FINISHED of Natronococcus occultus SP4, DSM 3396.</title>
        <authorList>
            <consortium name="DOE Joint Genome Institute"/>
            <person name="Eisen J."/>
            <person name="Huntemann M."/>
            <person name="Wei C.-L."/>
            <person name="Han J."/>
            <person name="Detter J.C."/>
            <person name="Han C."/>
            <person name="Tapia R."/>
            <person name="Chen A."/>
            <person name="Kyrpides N."/>
            <person name="Mavromatis K."/>
            <person name="Markowitz V."/>
            <person name="Szeto E."/>
            <person name="Ivanova N."/>
            <person name="Mikhailova N."/>
            <person name="Ovchinnikova G."/>
            <person name="Pagani I."/>
            <person name="Pati A."/>
            <person name="Goodwin L."/>
            <person name="Nordberg H.P."/>
            <person name="Cantor M.N."/>
            <person name="Hua S.X."/>
            <person name="Woyke T."/>
            <person name="Eisen J."/>
            <person name="Klenk H.-P."/>
            <person name="Klenk H.-P."/>
        </authorList>
    </citation>
    <scope>NUCLEOTIDE SEQUENCE [LARGE SCALE GENOMIC DNA]</scope>
    <source>
        <strain evidence="2 3">SP4</strain>
    </source>
</reference>
<dbReference type="STRING" id="694430.Natoc_3018"/>
<keyword evidence="3" id="KW-1185">Reference proteome</keyword>
<dbReference type="EMBL" id="CP003929">
    <property type="protein sequence ID" value="AGB38767.1"/>
    <property type="molecule type" value="Genomic_DNA"/>
</dbReference>
<accession>L0K0E2</accession>
<feature type="domain" description="Glycosyltransferase subfamily 4-like N-terminal" evidence="1">
    <location>
        <begin position="8"/>
        <end position="152"/>
    </location>
</feature>
<sequence>MEFFQEQVRILEEKGVESDVLYSGTRSTDYHTEKDGIGAKIMNTLYGHNAAYYGIRAGVFYPKILKQSIFEEYDIVHVNSGMVAPLAMMQPQRPLVTTLWGDDLLSDRLNGYQSEITKQCAKRSDATIVRSKEMREELPCDAQIIPSGVDMEKFTPIEQEEALHQVGWSSEKKHILFPYSPSQSKKRYPAAKKIVEKVNYEIEEKVDMKTISGVPHEEMNLYYSAADVLLLPSLREGSPNTVKEAMACNLPVVSTNVGDVQERVGPVRNSFACKGDEEMKERVQQVVVSGERSNGRKFVEEVSLDTMGDRILSIYEALS</sequence>
<dbReference type="KEGG" id="nou:Natoc_3018"/>
<dbReference type="eggNOG" id="arCOG01411">
    <property type="taxonomic scope" value="Archaea"/>
</dbReference>
<dbReference type="AlphaFoldDB" id="L0K0E2"/>
<dbReference type="Gene3D" id="3.40.50.2000">
    <property type="entry name" value="Glycogen Phosphorylase B"/>
    <property type="match status" value="3"/>
</dbReference>
<dbReference type="InterPro" id="IPR028098">
    <property type="entry name" value="Glyco_trans_4-like_N"/>
</dbReference>
<dbReference type="SUPFAM" id="SSF53756">
    <property type="entry name" value="UDP-Glycosyltransferase/glycogen phosphorylase"/>
    <property type="match status" value="1"/>
</dbReference>
<dbReference type="GeneID" id="32188936"/>